<proteinExistence type="predicted"/>
<dbReference type="Pfam" id="PF04463">
    <property type="entry name" value="2-thiour_desulf"/>
    <property type="match status" value="1"/>
</dbReference>
<evidence type="ECO:0000313" key="2">
    <source>
        <dbReference type="Proteomes" id="UP000614469"/>
    </source>
</evidence>
<dbReference type="InterPro" id="IPR007553">
    <property type="entry name" value="2-thiour_desulf"/>
</dbReference>
<protein>
    <submittedName>
        <fullName evidence="1">DUF523 domain-containing protein</fullName>
    </submittedName>
</protein>
<dbReference type="EMBL" id="JACNJN010000097">
    <property type="protein sequence ID" value="MBC8335248.1"/>
    <property type="molecule type" value="Genomic_DNA"/>
</dbReference>
<organism evidence="1 2">
    <name type="scientific">Candidatus Desulfolinea nitratireducens</name>
    <dbReference type="NCBI Taxonomy" id="2841698"/>
    <lineage>
        <taxon>Bacteria</taxon>
        <taxon>Bacillati</taxon>
        <taxon>Chloroflexota</taxon>
        <taxon>Anaerolineae</taxon>
        <taxon>Anaerolineales</taxon>
        <taxon>Anaerolineales incertae sedis</taxon>
        <taxon>Candidatus Desulfolinea</taxon>
    </lineage>
</organism>
<reference evidence="1 2" key="1">
    <citation type="submission" date="2020-08" db="EMBL/GenBank/DDBJ databases">
        <title>Bridging the membrane lipid divide: bacteria of the FCB group superphylum have the potential to synthesize archaeal ether lipids.</title>
        <authorList>
            <person name="Villanueva L."/>
            <person name="Von Meijenfeldt F.A.B."/>
            <person name="Westbye A.B."/>
            <person name="Yadav S."/>
            <person name="Hopmans E.C."/>
            <person name="Dutilh B.E."/>
            <person name="Sinninghe Damste J.S."/>
        </authorList>
    </citation>
    <scope>NUCLEOTIDE SEQUENCE [LARGE SCALE GENOMIC DNA]</scope>
    <source>
        <strain evidence="1">NIOZ-UU36</strain>
    </source>
</reference>
<dbReference type="AlphaFoldDB" id="A0A8J6TF08"/>
<dbReference type="Proteomes" id="UP000614469">
    <property type="component" value="Unassembled WGS sequence"/>
</dbReference>
<gene>
    <name evidence="1" type="ORF">H8E29_08290</name>
</gene>
<dbReference type="PANTHER" id="PTHR30087">
    <property type="entry name" value="INNER MEMBRANE PROTEIN"/>
    <property type="match status" value="1"/>
</dbReference>
<name>A0A8J6TF08_9CHLR</name>
<comment type="caution">
    <text evidence="1">The sequence shown here is derived from an EMBL/GenBank/DDBJ whole genome shotgun (WGS) entry which is preliminary data.</text>
</comment>
<accession>A0A8J6TF08</accession>
<dbReference type="PANTHER" id="PTHR30087:SF1">
    <property type="entry name" value="HYPOTHETICAL CYTOSOLIC PROTEIN"/>
    <property type="match status" value="1"/>
</dbReference>
<evidence type="ECO:0000313" key="1">
    <source>
        <dbReference type="EMBL" id="MBC8335248.1"/>
    </source>
</evidence>
<sequence length="170" mass="18378">MIRVLVSSCLLGQPVRYNGSDAPSDKKILSQWQREGRLVNFCPEIAAGFPTPRPPAETVGGDGKMVLLGQAKVFEDTGADVTEMFVDGAKKAYSFSKNKNVRLAILTDGSPSCGSTYVYDGNFTGGQVPGKGVTAELLEQKGIRVFSEDHIEDALIYLKSLEESDAQNEK</sequence>